<keyword evidence="2" id="KW-0472">Membrane</keyword>
<dbReference type="InterPro" id="IPR012902">
    <property type="entry name" value="N_methyl_site"/>
</dbReference>
<dbReference type="SUPFAM" id="SSF54523">
    <property type="entry name" value="Pili subunits"/>
    <property type="match status" value="1"/>
</dbReference>
<dbReference type="Pfam" id="PF07963">
    <property type="entry name" value="N_methyl"/>
    <property type="match status" value="1"/>
</dbReference>
<evidence type="ECO:0000256" key="1">
    <source>
        <dbReference type="SAM" id="MobiDB-lite"/>
    </source>
</evidence>
<gene>
    <name evidence="3" type="primary">gspH</name>
    <name evidence="3" type="ORF">FOZ76_22910</name>
</gene>
<evidence type="ECO:0000313" key="3">
    <source>
        <dbReference type="EMBL" id="TSH90654.1"/>
    </source>
</evidence>
<dbReference type="InterPro" id="IPR045584">
    <property type="entry name" value="Pilin-like"/>
</dbReference>
<evidence type="ECO:0000256" key="2">
    <source>
        <dbReference type="SAM" id="Phobius"/>
    </source>
</evidence>
<evidence type="ECO:0000313" key="4">
    <source>
        <dbReference type="Proteomes" id="UP000318405"/>
    </source>
</evidence>
<accession>A0A556ACN2</accession>
<protein>
    <submittedName>
        <fullName evidence="3">Type II secretion system protein GspH</fullName>
    </submittedName>
</protein>
<proteinExistence type="predicted"/>
<organism evidence="3 4">
    <name type="scientific">Verticiella sediminum</name>
    <dbReference type="NCBI Taxonomy" id="1247510"/>
    <lineage>
        <taxon>Bacteria</taxon>
        <taxon>Pseudomonadati</taxon>
        <taxon>Pseudomonadota</taxon>
        <taxon>Betaproteobacteria</taxon>
        <taxon>Burkholderiales</taxon>
        <taxon>Alcaligenaceae</taxon>
        <taxon>Verticiella</taxon>
    </lineage>
</organism>
<feature type="transmembrane region" description="Helical" evidence="2">
    <location>
        <begin position="57"/>
        <end position="76"/>
    </location>
</feature>
<sequence length="205" mass="21809">MHATARPSEGGVPSLGEVVAQRPEGRHPNATAWPPEGGVPVPGEPAARQDGFTLLELMVVVAIIGILAATVGLAAMPPRQADIQTEARRLVELFALAHSEVRADGRNIAWVAGPDGYRFERPARRYVDGEPLPTTVLDAPPETFPPDAPLRPRAWASAPVQVRVEPPGGAVFTPEWIAPPLRVELSADTGHALIVRDAAGRYAVQ</sequence>
<keyword evidence="2" id="KW-1133">Transmembrane helix</keyword>
<comment type="caution">
    <text evidence="3">The sequence shown here is derived from an EMBL/GenBank/DDBJ whole genome shotgun (WGS) entry which is preliminary data.</text>
</comment>
<dbReference type="NCBIfam" id="TIGR02532">
    <property type="entry name" value="IV_pilin_GFxxxE"/>
    <property type="match status" value="1"/>
</dbReference>
<feature type="region of interest" description="Disordered" evidence="1">
    <location>
        <begin position="1"/>
        <end position="38"/>
    </location>
</feature>
<dbReference type="EMBL" id="VLTJ01000039">
    <property type="protein sequence ID" value="TSH90654.1"/>
    <property type="molecule type" value="Genomic_DNA"/>
</dbReference>
<keyword evidence="4" id="KW-1185">Reference proteome</keyword>
<dbReference type="OrthoDB" id="8851040at2"/>
<name>A0A556ACN2_9BURK</name>
<reference evidence="3 4" key="1">
    <citation type="submission" date="2019-07" db="EMBL/GenBank/DDBJ databases">
        <title>Qingshengfaniella alkalisoli gen. nov., sp. nov., isolated from saline soil.</title>
        <authorList>
            <person name="Xu L."/>
            <person name="Huang X.-X."/>
            <person name="Sun J.-Q."/>
        </authorList>
    </citation>
    <scope>NUCLEOTIDE SEQUENCE [LARGE SCALE GENOMIC DNA]</scope>
    <source>
        <strain evidence="3 4">DSM 27279</strain>
    </source>
</reference>
<dbReference type="Gene3D" id="3.30.700.10">
    <property type="entry name" value="Glycoprotein, Type 4 Pilin"/>
    <property type="match status" value="1"/>
</dbReference>
<dbReference type="AlphaFoldDB" id="A0A556ACN2"/>
<dbReference type="Proteomes" id="UP000318405">
    <property type="component" value="Unassembled WGS sequence"/>
</dbReference>
<keyword evidence="2" id="KW-0812">Transmembrane</keyword>